<evidence type="ECO:0000256" key="1">
    <source>
        <dbReference type="ARBA" id="ARBA00005254"/>
    </source>
</evidence>
<comment type="similarity">
    <text evidence="1">Belongs to the enoyl-CoA hydratase/isomerase family.</text>
</comment>
<evidence type="ECO:0000313" key="2">
    <source>
        <dbReference type="EMBL" id="GAA2736109.1"/>
    </source>
</evidence>
<reference evidence="3" key="1">
    <citation type="journal article" date="2019" name="Int. J. Syst. Evol. Microbiol.">
        <title>The Global Catalogue of Microorganisms (GCM) 10K type strain sequencing project: providing services to taxonomists for standard genome sequencing and annotation.</title>
        <authorList>
            <consortium name="The Broad Institute Genomics Platform"/>
            <consortium name="The Broad Institute Genome Sequencing Center for Infectious Disease"/>
            <person name="Wu L."/>
            <person name="Ma J."/>
        </authorList>
    </citation>
    <scope>NUCLEOTIDE SEQUENCE [LARGE SCALE GENOMIC DNA]</scope>
    <source>
        <strain evidence="3">JCM 8201</strain>
    </source>
</reference>
<dbReference type="PANTHER" id="PTHR43459">
    <property type="entry name" value="ENOYL-COA HYDRATASE"/>
    <property type="match status" value="1"/>
</dbReference>
<dbReference type="InterPro" id="IPR014748">
    <property type="entry name" value="Enoyl-CoA_hydra_C"/>
</dbReference>
<dbReference type="Gene3D" id="1.10.12.10">
    <property type="entry name" value="Lyase 2-enoyl-coa Hydratase, Chain A, domain 2"/>
    <property type="match status" value="1"/>
</dbReference>
<name>A0ABP6H5W9_9ACTN</name>
<dbReference type="Pfam" id="PF00378">
    <property type="entry name" value="ECH_1"/>
    <property type="match status" value="1"/>
</dbReference>
<accession>A0ABP6H5W9</accession>
<dbReference type="Proteomes" id="UP001501842">
    <property type="component" value="Unassembled WGS sequence"/>
</dbReference>
<dbReference type="SUPFAM" id="SSF52096">
    <property type="entry name" value="ClpP/crotonase"/>
    <property type="match status" value="1"/>
</dbReference>
<dbReference type="EMBL" id="BAAATZ010000032">
    <property type="protein sequence ID" value="GAA2736109.1"/>
    <property type="molecule type" value="Genomic_DNA"/>
</dbReference>
<dbReference type="Gene3D" id="3.90.226.10">
    <property type="entry name" value="2-enoyl-CoA Hydratase, Chain A, domain 1"/>
    <property type="match status" value="1"/>
</dbReference>
<dbReference type="CDD" id="cd06558">
    <property type="entry name" value="crotonase-like"/>
    <property type="match status" value="1"/>
</dbReference>
<sequence>MSTDDPAAASPAIHHDVRDGVLTLRIQREDKRNALDQASTARLIDLLEAAALDESLRVVHITAAGDDFCSGSDWVSSNGEGTGRPRPASLVRRLPLQSHRLIELLLTVQLPVVATVRGWAAGLGCQLALAADFAVAAEDATFWEPFVRRGFTPDTGASWLLPRLVGAARARRMLLLGEKVSGTRAAEWGLIHEAVPPAELDARAQSLVASLAQGPTVTLGLTKQLLLRSAEVPLARALVDESYGLELASRTADFREALAAFKDRRDPTFTGR</sequence>
<dbReference type="RefSeq" id="WP_344455909.1">
    <property type="nucleotide sequence ID" value="NZ_BAAATZ010000032.1"/>
</dbReference>
<dbReference type="InterPro" id="IPR029045">
    <property type="entry name" value="ClpP/crotonase-like_dom_sf"/>
</dbReference>
<proteinExistence type="inferred from homology"/>
<dbReference type="PANTHER" id="PTHR43459:SF1">
    <property type="entry name" value="EG:BACN32G11.4 PROTEIN"/>
    <property type="match status" value="1"/>
</dbReference>
<comment type="caution">
    <text evidence="2">The sequence shown here is derived from an EMBL/GenBank/DDBJ whole genome shotgun (WGS) entry which is preliminary data.</text>
</comment>
<gene>
    <name evidence="2" type="ORF">GCM10010439_62400</name>
</gene>
<protein>
    <submittedName>
        <fullName evidence="2">Enoyl-CoA hydratase-related protein</fullName>
    </submittedName>
</protein>
<organism evidence="2 3">
    <name type="scientific">Actinocorallia aurantiaca</name>
    <dbReference type="NCBI Taxonomy" id="46204"/>
    <lineage>
        <taxon>Bacteria</taxon>
        <taxon>Bacillati</taxon>
        <taxon>Actinomycetota</taxon>
        <taxon>Actinomycetes</taxon>
        <taxon>Streptosporangiales</taxon>
        <taxon>Thermomonosporaceae</taxon>
        <taxon>Actinocorallia</taxon>
    </lineage>
</organism>
<evidence type="ECO:0000313" key="3">
    <source>
        <dbReference type="Proteomes" id="UP001501842"/>
    </source>
</evidence>
<keyword evidence="3" id="KW-1185">Reference proteome</keyword>
<dbReference type="InterPro" id="IPR001753">
    <property type="entry name" value="Enoyl-CoA_hydra/iso"/>
</dbReference>